<sequence length="232" mass="27260">MESIQPVVSASGRLMSPLCVVFYIPYKEPAIFQREMSQFPNLKAYSTTSGLFNAEKEMDYFKNTLLRDIDNDSLMLVDSWNGFQQTIDNPNISRNIKFEVMPKKTTSKIQPLDVFFNRQWKVFMRSLSDKIRRLHMNFTLSERENIARIISVVHYMFTADRFVPLIIYAWWASGYLIDRPPRNFDTPAQYCLGFQPILKCHKANCNTIGFLRCSHCENVYCFEHTMIDLHVH</sequence>
<name>A0A914DYA7_9BILA</name>
<dbReference type="SUPFAM" id="SSF118310">
    <property type="entry name" value="AN1-like Zinc finger"/>
    <property type="match status" value="1"/>
</dbReference>
<organism evidence="2 3">
    <name type="scientific">Acrobeloides nanus</name>
    <dbReference type="NCBI Taxonomy" id="290746"/>
    <lineage>
        <taxon>Eukaryota</taxon>
        <taxon>Metazoa</taxon>
        <taxon>Ecdysozoa</taxon>
        <taxon>Nematoda</taxon>
        <taxon>Chromadorea</taxon>
        <taxon>Rhabditida</taxon>
        <taxon>Tylenchina</taxon>
        <taxon>Cephalobomorpha</taxon>
        <taxon>Cephaloboidea</taxon>
        <taxon>Cephalobidae</taxon>
        <taxon>Acrobeloides</taxon>
    </lineage>
</organism>
<evidence type="ECO:0000313" key="2">
    <source>
        <dbReference type="Proteomes" id="UP000887540"/>
    </source>
</evidence>
<dbReference type="WBParaSite" id="ACRNAN_scaffold4322.g21367.t1">
    <property type="protein sequence ID" value="ACRNAN_scaffold4322.g21367.t1"/>
    <property type="gene ID" value="ACRNAN_scaffold4322.g21367"/>
</dbReference>
<dbReference type="InterPro" id="IPR007350">
    <property type="entry name" value="Transposase_Tc5_C"/>
</dbReference>
<evidence type="ECO:0000313" key="3">
    <source>
        <dbReference type="WBParaSite" id="ACRNAN_scaffold4322.g21367.t1"/>
    </source>
</evidence>
<dbReference type="AlphaFoldDB" id="A0A914DYA7"/>
<proteinExistence type="predicted"/>
<dbReference type="Pfam" id="PF04236">
    <property type="entry name" value="Transp_Tc5_C"/>
    <property type="match status" value="1"/>
</dbReference>
<protein>
    <submittedName>
        <fullName evidence="3">Transposase Tc5 C-terminal domain-containing protein</fullName>
    </submittedName>
</protein>
<keyword evidence="2" id="KW-1185">Reference proteome</keyword>
<dbReference type="InterPro" id="IPR035896">
    <property type="entry name" value="AN1-like_Znf"/>
</dbReference>
<evidence type="ECO:0000259" key="1">
    <source>
        <dbReference type="Pfam" id="PF04236"/>
    </source>
</evidence>
<reference evidence="3" key="1">
    <citation type="submission" date="2022-11" db="UniProtKB">
        <authorList>
            <consortium name="WormBaseParasite"/>
        </authorList>
    </citation>
    <scope>IDENTIFICATION</scope>
</reference>
<dbReference type="Proteomes" id="UP000887540">
    <property type="component" value="Unplaced"/>
</dbReference>
<feature type="domain" description="Transposase Tc5 C-terminal" evidence="1">
    <location>
        <begin position="170"/>
        <end position="229"/>
    </location>
</feature>
<accession>A0A914DYA7</accession>